<dbReference type="GO" id="GO:0009103">
    <property type="term" value="P:lipopolysaccharide biosynthetic process"/>
    <property type="evidence" value="ECO:0007669"/>
    <property type="project" value="UniProtKB-ARBA"/>
</dbReference>
<feature type="transmembrane region" description="Helical" evidence="8">
    <location>
        <begin position="12"/>
        <end position="32"/>
    </location>
</feature>
<protein>
    <submittedName>
        <fullName evidence="10">Glycosyl transferase family 39</fullName>
        <ecNumber evidence="10">2.4.2.43</ecNumber>
    </submittedName>
</protein>
<keyword evidence="6 8" id="KW-1133">Transmembrane helix</keyword>
<evidence type="ECO:0000256" key="6">
    <source>
        <dbReference type="ARBA" id="ARBA00022989"/>
    </source>
</evidence>
<evidence type="ECO:0000313" key="11">
    <source>
        <dbReference type="Proteomes" id="UP000017396"/>
    </source>
</evidence>
<evidence type="ECO:0000256" key="8">
    <source>
        <dbReference type="SAM" id="Phobius"/>
    </source>
</evidence>
<comment type="subcellular location">
    <subcellularLocation>
        <location evidence="1">Cell membrane</location>
        <topology evidence="1">Multi-pass membrane protein</topology>
    </subcellularLocation>
</comment>
<dbReference type="EMBL" id="CP003587">
    <property type="protein sequence ID" value="AGY58258.1"/>
    <property type="molecule type" value="Genomic_DNA"/>
</dbReference>
<keyword evidence="11" id="KW-1185">Reference proteome</keyword>
<feature type="transmembrane region" description="Helical" evidence="8">
    <location>
        <begin position="405"/>
        <end position="426"/>
    </location>
</feature>
<evidence type="ECO:0000256" key="4">
    <source>
        <dbReference type="ARBA" id="ARBA00022679"/>
    </source>
</evidence>
<dbReference type="Proteomes" id="UP000017396">
    <property type="component" value="Chromosome"/>
</dbReference>
<dbReference type="PANTHER" id="PTHR33908">
    <property type="entry name" value="MANNOSYLTRANSFERASE YKCB-RELATED"/>
    <property type="match status" value="1"/>
</dbReference>
<feature type="transmembrane region" description="Helical" evidence="8">
    <location>
        <begin position="147"/>
        <end position="164"/>
    </location>
</feature>
<feature type="transmembrane region" description="Helical" evidence="8">
    <location>
        <begin position="311"/>
        <end position="330"/>
    </location>
</feature>
<gene>
    <name evidence="10" type="primary">arnT</name>
    <name evidence="10" type="ORF">GKIL_2012</name>
</gene>
<evidence type="ECO:0000313" key="10">
    <source>
        <dbReference type="EMBL" id="AGY58258.1"/>
    </source>
</evidence>
<accession>U5QH84</accession>
<dbReference type="OrthoDB" id="9775035at2"/>
<keyword evidence="2" id="KW-1003">Cell membrane</keyword>
<feature type="transmembrane region" description="Helical" evidence="8">
    <location>
        <begin position="123"/>
        <end position="140"/>
    </location>
</feature>
<keyword evidence="4 10" id="KW-0808">Transferase</keyword>
<keyword evidence="5 8" id="KW-0812">Transmembrane</keyword>
<feature type="domain" description="Glycosyltransferase RgtA/B/C/D-like" evidence="9">
    <location>
        <begin position="72"/>
        <end position="230"/>
    </location>
</feature>
<feature type="transmembrane region" description="Helical" evidence="8">
    <location>
        <begin position="266"/>
        <end position="291"/>
    </location>
</feature>
<sequence>MPTLESSRKFAAGSPIFTVVGLLALCLAFFFWRLDAYTLFDRTETETAEVARQMFASGDWVTPIFNGIRYFDKPVLLYWLMAIGFQFFGVGEWGVRLPSALFATVLVLITYGFTRRLLGARPALLATTILIANPFVFGLARTGVTDMGLGCFMAAALYGWYWSFSEKRPWGYWLGFACLAGAVLIKGPIGLLLPGLTILIFAAWSGQWRRLAELPWLGGTALFALLTLPWYVLVTQANGAGFLWTFFFHHNIDRFLSVIDNQPGPWYYYLLYTPAGFFPWVALLPVTLPQLARFEWVRRSYWQQRPPAEQLRLFLCLWFAIVLVFLSTASTKLPHYIMPALPALALLCAIVWESQMRQAKGPLLRLGLAGIAGFWLLLAVAFAVAPRLISDPTLPDLRASLEATGLPWMLAGICLAAAIAAVAALVRAQLEWAWAGNLLAFFLLFIALINGLMPLLEPQLHGPLLAIANRLHREVRPGILPASLNVYAPSLNFYGRIDRIPVYIKSPQVRYQMAQSERMLLVTTAQALCDHWMLLNEYPIIYSAGIYRIYDIPPHSRLRYSKSEACQQMHTLDVQNFRVH</sequence>
<feature type="transmembrane region" description="Helical" evidence="8">
    <location>
        <begin position="214"/>
        <end position="233"/>
    </location>
</feature>
<dbReference type="PANTHER" id="PTHR33908:SF3">
    <property type="entry name" value="UNDECAPRENYL PHOSPHATE-ALPHA-4-AMINO-4-DEOXY-L-ARABINOSE ARABINOSYL TRANSFERASE"/>
    <property type="match status" value="1"/>
</dbReference>
<dbReference type="STRING" id="1183438.GKIL_2012"/>
<dbReference type="GO" id="GO:0103015">
    <property type="term" value="F:4-amino-4-deoxy-L-arabinose transferase activity"/>
    <property type="evidence" value="ECO:0007669"/>
    <property type="project" value="UniProtKB-EC"/>
</dbReference>
<name>U5QH84_GLOK1</name>
<dbReference type="RefSeq" id="WP_023173386.1">
    <property type="nucleotide sequence ID" value="NC_022600.1"/>
</dbReference>
<evidence type="ECO:0000256" key="5">
    <source>
        <dbReference type="ARBA" id="ARBA00022692"/>
    </source>
</evidence>
<dbReference type="InterPro" id="IPR050297">
    <property type="entry name" value="LipidA_mod_glycosyltrf_83"/>
</dbReference>
<feature type="transmembrane region" description="Helical" evidence="8">
    <location>
        <begin position="336"/>
        <end position="352"/>
    </location>
</feature>
<evidence type="ECO:0000256" key="7">
    <source>
        <dbReference type="ARBA" id="ARBA00023136"/>
    </source>
</evidence>
<keyword evidence="3 10" id="KW-0328">Glycosyltransferase</keyword>
<feature type="transmembrane region" description="Helical" evidence="8">
    <location>
        <begin position="75"/>
        <end position="93"/>
    </location>
</feature>
<proteinExistence type="predicted"/>
<evidence type="ECO:0000259" key="9">
    <source>
        <dbReference type="Pfam" id="PF13231"/>
    </source>
</evidence>
<dbReference type="EC" id="2.4.2.43" evidence="10"/>
<evidence type="ECO:0000256" key="3">
    <source>
        <dbReference type="ARBA" id="ARBA00022676"/>
    </source>
</evidence>
<dbReference type="InterPro" id="IPR038731">
    <property type="entry name" value="RgtA/B/C-like"/>
</dbReference>
<dbReference type="HOGENOM" id="CLU_019200_0_1_3"/>
<evidence type="ECO:0000256" key="2">
    <source>
        <dbReference type="ARBA" id="ARBA00022475"/>
    </source>
</evidence>
<evidence type="ECO:0000256" key="1">
    <source>
        <dbReference type="ARBA" id="ARBA00004651"/>
    </source>
</evidence>
<dbReference type="eggNOG" id="COG1807">
    <property type="taxonomic scope" value="Bacteria"/>
</dbReference>
<feature type="transmembrane region" description="Helical" evidence="8">
    <location>
        <begin position="364"/>
        <end position="385"/>
    </location>
</feature>
<dbReference type="AlphaFoldDB" id="U5QH84"/>
<dbReference type="KEGG" id="glj:GKIL_2012"/>
<dbReference type="Pfam" id="PF13231">
    <property type="entry name" value="PMT_2"/>
    <property type="match status" value="1"/>
</dbReference>
<organism evidence="10 11">
    <name type="scientific">Gloeobacter kilaueensis (strain ATCC BAA-2537 / CCAP 1431/1 / ULC 316 / JS1)</name>
    <dbReference type="NCBI Taxonomy" id="1183438"/>
    <lineage>
        <taxon>Bacteria</taxon>
        <taxon>Bacillati</taxon>
        <taxon>Cyanobacteriota</taxon>
        <taxon>Cyanophyceae</taxon>
        <taxon>Gloeobacterales</taxon>
        <taxon>Gloeobacteraceae</taxon>
        <taxon>Gloeobacter</taxon>
    </lineage>
</organism>
<dbReference type="GO" id="GO:0010041">
    <property type="term" value="P:response to iron(III) ion"/>
    <property type="evidence" value="ECO:0007669"/>
    <property type="project" value="TreeGrafter"/>
</dbReference>
<keyword evidence="7 8" id="KW-0472">Membrane</keyword>
<feature type="transmembrane region" description="Helical" evidence="8">
    <location>
        <begin position="438"/>
        <end position="456"/>
    </location>
</feature>
<dbReference type="PATRIC" id="fig|1183438.3.peg.1973"/>
<dbReference type="GO" id="GO:0005886">
    <property type="term" value="C:plasma membrane"/>
    <property type="evidence" value="ECO:0007669"/>
    <property type="project" value="UniProtKB-SubCell"/>
</dbReference>
<feature type="transmembrane region" description="Helical" evidence="8">
    <location>
        <begin position="170"/>
        <end position="202"/>
    </location>
</feature>
<reference evidence="10 11" key="1">
    <citation type="journal article" date="2013" name="PLoS ONE">
        <title>Cultivation and Complete Genome Sequencing of Gloeobacter kilaueensis sp. nov., from a Lava Cave in Kilauea Caldera, Hawai'i.</title>
        <authorList>
            <person name="Saw J.H."/>
            <person name="Schatz M."/>
            <person name="Brown M.V."/>
            <person name="Kunkel D.D."/>
            <person name="Foster J.S."/>
            <person name="Shick H."/>
            <person name="Christensen S."/>
            <person name="Hou S."/>
            <person name="Wan X."/>
            <person name="Donachie S.P."/>
        </authorList>
    </citation>
    <scope>NUCLEOTIDE SEQUENCE [LARGE SCALE GENOMIC DNA]</scope>
    <source>
        <strain evidence="11">JS</strain>
    </source>
</reference>